<dbReference type="Proteomes" id="UP001219525">
    <property type="component" value="Unassembled WGS sequence"/>
</dbReference>
<protein>
    <submittedName>
        <fullName evidence="2">Uncharacterized protein</fullName>
    </submittedName>
</protein>
<gene>
    <name evidence="2" type="ORF">GGX14DRAFT_562280</name>
</gene>
<proteinExistence type="predicted"/>
<organism evidence="2 3">
    <name type="scientific">Mycena pura</name>
    <dbReference type="NCBI Taxonomy" id="153505"/>
    <lineage>
        <taxon>Eukaryota</taxon>
        <taxon>Fungi</taxon>
        <taxon>Dikarya</taxon>
        <taxon>Basidiomycota</taxon>
        <taxon>Agaricomycotina</taxon>
        <taxon>Agaricomycetes</taxon>
        <taxon>Agaricomycetidae</taxon>
        <taxon>Agaricales</taxon>
        <taxon>Marasmiineae</taxon>
        <taxon>Mycenaceae</taxon>
        <taxon>Mycena</taxon>
    </lineage>
</organism>
<comment type="caution">
    <text evidence="2">The sequence shown here is derived from an EMBL/GenBank/DDBJ whole genome shotgun (WGS) entry which is preliminary data.</text>
</comment>
<name>A0AAD6VPJ0_9AGAR</name>
<feature type="region of interest" description="Disordered" evidence="1">
    <location>
        <begin position="326"/>
        <end position="370"/>
    </location>
</feature>
<evidence type="ECO:0000313" key="2">
    <source>
        <dbReference type="EMBL" id="KAJ7215825.1"/>
    </source>
</evidence>
<sequence length="370" mass="40580">MAATLAHLHDKVLMSGWLYALCTRVHFRRWAHRVLACSPVVGRTVCETLTAYDALRMHMLNHAVACAERECLARDARGEMEKDRTYCQISGERIRTGANSLALPPRAHASTTTHSQVTASAALSLAGAPSPPPHVPWRLRGGVQRCAVQRVDALARREPGASDLISACHRSPEIIDLTLSDSEVKPSIAPTRRASLIFSREPEVVGTDFVDSRSLLASNFDFEVNPGSSDVEVLRNLYSRQTCRPPSKGRQTSDTNWGRTDITSRVQFGEFEVMQEVNVKRREYVSEPPPFIAVHEESTAIVVDLRDGKFVKGSIAKTPTLPPAELPVTSAAGTDPANVLPNNVLPKKRQHTEGVSEDNVIAGKRARRAS</sequence>
<evidence type="ECO:0000313" key="3">
    <source>
        <dbReference type="Proteomes" id="UP001219525"/>
    </source>
</evidence>
<reference evidence="2" key="1">
    <citation type="submission" date="2023-03" db="EMBL/GenBank/DDBJ databases">
        <title>Massive genome expansion in bonnet fungi (Mycena s.s.) driven by repeated elements and novel gene families across ecological guilds.</title>
        <authorList>
            <consortium name="Lawrence Berkeley National Laboratory"/>
            <person name="Harder C.B."/>
            <person name="Miyauchi S."/>
            <person name="Viragh M."/>
            <person name="Kuo A."/>
            <person name="Thoen E."/>
            <person name="Andreopoulos B."/>
            <person name="Lu D."/>
            <person name="Skrede I."/>
            <person name="Drula E."/>
            <person name="Henrissat B."/>
            <person name="Morin E."/>
            <person name="Kohler A."/>
            <person name="Barry K."/>
            <person name="LaButti K."/>
            <person name="Morin E."/>
            <person name="Salamov A."/>
            <person name="Lipzen A."/>
            <person name="Mereny Z."/>
            <person name="Hegedus B."/>
            <person name="Baldrian P."/>
            <person name="Stursova M."/>
            <person name="Weitz H."/>
            <person name="Taylor A."/>
            <person name="Grigoriev I.V."/>
            <person name="Nagy L.G."/>
            <person name="Martin F."/>
            <person name="Kauserud H."/>
        </authorList>
    </citation>
    <scope>NUCLEOTIDE SEQUENCE</scope>
    <source>
        <strain evidence="2">9144</strain>
    </source>
</reference>
<keyword evidence="3" id="KW-1185">Reference proteome</keyword>
<evidence type="ECO:0000256" key="1">
    <source>
        <dbReference type="SAM" id="MobiDB-lite"/>
    </source>
</evidence>
<dbReference type="EMBL" id="JARJCW010000016">
    <property type="protein sequence ID" value="KAJ7215825.1"/>
    <property type="molecule type" value="Genomic_DNA"/>
</dbReference>
<dbReference type="AlphaFoldDB" id="A0AAD6VPJ0"/>
<accession>A0AAD6VPJ0</accession>